<evidence type="ECO:0008006" key="4">
    <source>
        <dbReference type="Google" id="ProtNLM"/>
    </source>
</evidence>
<feature type="compositionally biased region" description="Basic residues" evidence="1">
    <location>
        <begin position="17"/>
        <end position="36"/>
    </location>
</feature>
<gene>
    <name evidence="2" type="ORF">SAMN06296036_1147</name>
</gene>
<protein>
    <recommendedName>
        <fullName evidence="4">DUF2058 domain-containing protein</fullName>
    </recommendedName>
</protein>
<sequence length="166" mass="18926">MSLRDQLLKSGLASKQQAKKAARAAKKNQHKKQKAKAKGETDAEVLQKDDIQKKIEEDQQRQKELDRQRNLELVEYQKSYQATSIVYSEGEAETGGRVPYYFRDPNSTKIQVIHVSPGLQRVLSLGKVGIATLNDGKWYLLGQENCYKVKALKPELIVCLHEEEKK</sequence>
<dbReference type="AlphaFoldDB" id="A0A1Y6C520"/>
<feature type="region of interest" description="Disordered" evidence="1">
    <location>
        <begin position="1"/>
        <end position="66"/>
    </location>
</feature>
<keyword evidence="3" id="KW-1185">Reference proteome</keyword>
<evidence type="ECO:0000313" key="2">
    <source>
        <dbReference type="EMBL" id="SMF45929.1"/>
    </source>
</evidence>
<evidence type="ECO:0000256" key="1">
    <source>
        <dbReference type="SAM" id="MobiDB-lite"/>
    </source>
</evidence>
<dbReference type="Proteomes" id="UP000192907">
    <property type="component" value="Unassembled WGS sequence"/>
</dbReference>
<dbReference type="EMBL" id="FWZT01000014">
    <property type="protein sequence ID" value="SMF45929.1"/>
    <property type="molecule type" value="Genomic_DNA"/>
</dbReference>
<accession>A0A1Y6C520</accession>
<dbReference type="RefSeq" id="WP_132321592.1">
    <property type="nucleotide sequence ID" value="NZ_FWZT01000014.1"/>
</dbReference>
<proteinExistence type="predicted"/>
<dbReference type="Pfam" id="PF09831">
    <property type="entry name" value="DUF2058"/>
    <property type="match status" value="1"/>
</dbReference>
<name>A0A1Y6C520_9BACT</name>
<feature type="compositionally biased region" description="Basic and acidic residues" evidence="1">
    <location>
        <begin position="37"/>
        <end position="66"/>
    </location>
</feature>
<organism evidence="2 3">
    <name type="scientific">Pseudobacteriovorax antillogorgiicola</name>
    <dbReference type="NCBI Taxonomy" id="1513793"/>
    <lineage>
        <taxon>Bacteria</taxon>
        <taxon>Pseudomonadati</taxon>
        <taxon>Bdellovibrionota</taxon>
        <taxon>Oligoflexia</taxon>
        <taxon>Oligoflexales</taxon>
        <taxon>Pseudobacteriovoracaceae</taxon>
        <taxon>Pseudobacteriovorax</taxon>
    </lineage>
</organism>
<dbReference type="InterPro" id="IPR018636">
    <property type="entry name" value="DUF2058"/>
</dbReference>
<dbReference type="STRING" id="1513793.SAMN06296036_1147"/>
<evidence type="ECO:0000313" key="3">
    <source>
        <dbReference type="Proteomes" id="UP000192907"/>
    </source>
</evidence>
<reference evidence="3" key="1">
    <citation type="submission" date="2017-04" db="EMBL/GenBank/DDBJ databases">
        <authorList>
            <person name="Varghese N."/>
            <person name="Submissions S."/>
        </authorList>
    </citation>
    <scope>NUCLEOTIDE SEQUENCE [LARGE SCALE GENOMIC DNA]</scope>
    <source>
        <strain evidence="3">RKEM611</strain>
    </source>
</reference>